<accession>A0A921UG88</accession>
<dbReference type="Proteomes" id="UP000807115">
    <property type="component" value="Chromosome 5"/>
</dbReference>
<sequence length="202" mass="22714">MHLMQEHFGSLTVIPKEVVQTRWKNAFIEPLEPDDSDEERPLKRKLHNKYRLLFVNKVCKAYYTWDQIKADDGSLVMVALYDENNIKITSGPLSSASVEVVALHGDFNFNASQDYWTSEEFNDSIACPAPGEEASSVSVLGGDRILVLADGEACLSDAFFKRTSICARTGMFKMGVMLANAQDERVQEGISEPFRDLIRMPQ</sequence>
<reference evidence="2" key="1">
    <citation type="journal article" date="2019" name="BMC Genomics">
        <title>A new reference genome for Sorghum bicolor reveals high levels of sequence similarity between sweet and grain genotypes: implications for the genetics of sugar metabolism.</title>
        <authorList>
            <person name="Cooper E.A."/>
            <person name="Brenton Z.W."/>
            <person name="Flinn B.S."/>
            <person name="Jenkins J."/>
            <person name="Shu S."/>
            <person name="Flowers D."/>
            <person name="Luo F."/>
            <person name="Wang Y."/>
            <person name="Xia P."/>
            <person name="Barry K."/>
            <person name="Daum C."/>
            <person name="Lipzen A."/>
            <person name="Yoshinaga Y."/>
            <person name="Schmutz J."/>
            <person name="Saski C."/>
            <person name="Vermerris W."/>
            <person name="Kresovich S."/>
        </authorList>
    </citation>
    <scope>NUCLEOTIDE SEQUENCE</scope>
</reference>
<dbReference type="PANTHER" id="PTHR31713:SF80">
    <property type="entry name" value="HMA DOMAIN-CONTAINING PROTEIN"/>
    <property type="match status" value="1"/>
</dbReference>
<dbReference type="GO" id="GO:0005516">
    <property type="term" value="F:calmodulin binding"/>
    <property type="evidence" value="ECO:0007669"/>
    <property type="project" value="InterPro"/>
</dbReference>
<evidence type="ECO:0000313" key="3">
    <source>
        <dbReference type="Proteomes" id="UP000807115"/>
    </source>
</evidence>
<reference evidence="2" key="2">
    <citation type="submission" date="2020-10" db="EMBL/GenBank/DDBJ databases">
        <authorList>
            <person name="Cooper E.A."/>
            <person name="Brenton Z.W."/>
            <person name="Flinn B.S."/>
            <person name="Jenkins J."/>
            <person name="Shu S."/>
            <person name="Flowers D."/>
            <person name="Luo F."/>
            <person name="Wang Y."/>
            <person name="Xia P."/>
            <person name="Barry K."/>
            <person name="Daum C."/>
            <person name="Lipzen A."/>
            <person name="Yoshinaga Y."/>
            <person name="Schmutz J."/>
            <person name="Saski C."/>
            <person name="Vermerris W."/>
            <person name="Kresovich S."/>
        </authorList>
    </citation>
    <scope>NUCLEOTIDE SEQUENCE</scope>
</reference>
<evidence type="ECO:0000259" key="1">
    <source>
        <dbReference type="Pfam" id="PF07887"/>
    </source>
</evidence>
<dbReference type="EMBL" id="CM027684">
    <property type="protein sequence ID" value="KAG0530892.1"/>
    <property type="molecule type" value="Genomic_DNA"/>
</dbReference>
<proteinExistence type="predicted"/>
<name>A0A921UG88_SORBI</name>
<protein>
    <recommendedName>
        <fullName evidence="1">Calmodulin binding protein-like N-terminal domain-containing protein</fullName>
    </recommendedName>
</protein>
<dbReference type="PANTHER" id="PTHR31713">
    <property type="entry name" value="OS02G0177800 PROTEIN"/>
    <property type="match status" value="1"/>
</dbReference>
<dbReference type="InterPro" id="IPR012416">
    <property type="entry name" value="CBP60"/>
</dbReference>
<evidence type="ECO:0000313" key="2">
    <source>
        <dbReference type="EMBL" id="KAG0530892.1"/>
    </source>
</evidence>
<dbReference type="InterPro" id="IPR046831">
    <property type="entry name" value="Calmodulin_bind_N"/>
</dbReference>
<gene>
    <name evidence="2" type="ORF">BDA96_05G226300</name>
</gene>
<organism evidence="2 3">
    <name type="scientific">Sorghum bicolor</name>
    <name type="common">Sorghum</name>
    <name type="synonym">Sorghum vulgare</name>
    <dbReference type="NCBI Taxonomy" id="4558"/>
    <lineage>
        <taxon>Eukaryota</taxon>
        <taxon>Viridiplantae</taxon>
        <taxon>Streptophyta</taxon>
        <taxon>Embryophyta</taxon>
        <taxon>Tracheophyta</taxon>
        <taxon>Spermatophyta</taxon>
        <taxon>Magnoliopsida</taxon>
        <taxon>Liliopsida</taxon>
        <taxon>Poales</taxon>
        <taxon>Poaceae</taxon>
        <taxon>PACMAD clade</taxon>
        <taxon>Panicoideae</taxon>
        <taxon>Andropogonodae</taxon>
        <taxon>Andropogoneae</taxon>
        <taxon>Sorghinae</taxon>
        <taxon>Sorghum</taxon>
    </lineage>
</organism>
<feature type="domain" description="Calmodulin binding protein-like N-terminal" evidence="1">
    <location>
        <begin position="50"/>
        <end position="194"/>
    </location>
</feature>
<dbReference type="Pfam" id="PF07887">
    <property type="entry name" value="Calmodulin_bind"/>
    <property type="match status" value="1"/>
</dbReference>
<dbReference type="AlphaFoldDB" id="A0A921UG88"/>
<comment type="caution">
    <text evidence="2">The sequence shown here is derived from an EMBL/GenBank/DDBJ whole genome shotgun (WGS) entry which is preliminary data.</text>
</comment>